<dbReference type="eggNOG" id="KOG0152">
    <property type="taxonomic scope" value="Eukaryota"/>
</dbReference>
<dbReference type="GO" id="GO:0003723">
    <property type="term" value="F:RNA binding"/>
    <property type="evidence" value="ECO:0007669"/>
    <property type="project" value="TreeGrafter"/>
</dbReference>
<dbReference type="InterPro" id="IPR001202">
    <property type="entry name" value="WW_dom"/>
</dbReference>
<dbReference type="InterPro" id="IPR039726">
    <property type="entry name" value="Prp40-like"/>
</dbReference>
<dbReference type="Gene3D" id="1.10.10.440">
    <property type="entry name" value="FF domain"/>
    <property type="match status" value="1"/>
</dbReference>
<dbReference type="GO" id="GO:0071004">
    <property type="term" value="C:U2-type prespliceosome"/>
    <property type="evidence" value="ECO:0007669"/>
    <property type="project" value="TreeGrafter"/>
</dbReference>
<dbReference type="PANTHER" id="PTHR11864:SF0">
    <property type="entry name" value="PRP40 PRE-MRNA PROCESSING FACTOR 40 HOMOLOG A (YEAST)"/>
    <property type="match status" value="1"/>
</dbReference>
<dbReference type="EMBL" id="AFNH02000595">
    <property type="protein sequence ID" value="EZG66546.1"/>
    <property type="molecule type" value="Genomic_DNA"/>
</dbReference>
<dbReference type="SUPFAM" id="SSF51045">
    <property type="entry name" value="WW domain"/>
    <property type="match status" value="2"/>
</dbReference>
<name>A0A023B6H7_GRENI</name>
<dbReference type="RefSeq" id="XP_011130616.1">
    <property type="nucleotide sequence ID" value="XM_011132314.1"/>
</dbReference>
<dbReference type="PANTHER" id="PTHR11864">
    <property type="entry name" value="PRE-MRNA-PROCESSING PROTEIN PRP40"/>
    <property type="match status" value="1"/>
</dbReference>
<gene>
    <name evidence="3" type="ORF">GNI_079620</name>
</gene>
<reference evidence="3" key="1">
    <citation type="submission" date="2013-12" db="EMBL/GenBank/DDBJ databases">
        <authorList>
            <person name="Omoto C.K."/>
            <person name="Sibley D."/>
            <person name="Venepally P."/>
            <person name="Hadjithomas M."/>
            <person name="Karamycheva S."/>
            <person name="Brunk B."/>
            <person name="Roos D."/>
            <person name="Caler E."/>
            <person name="Lorenzi H."/>
        </authorList>
    </citation>
    <scope>NUCLEOTIDE SEQUENCE</scope>
</reference>
<dbReference type="InterPro" id="IPR036020">
    <property type="entry name" value="WW_dom_sf"/>
</dbReference>
<dbReference type="GO" id="GO:0005685">
    <property type="term" value="C:U1 snRNP"/>
    <property type="evidence" value="ECO:0007669"/>
    <property type="project" value="TreeGrafter"/>
</dbReference>
<accession>A0A023B6H7</accession>
<feature type="region of interest" description="Disordered" evidence="1">
    <location>
        <begin position="1"/>
        <end position="46"/>
    </location>
</feature>
<evidence type="ECO:0000256" key="1">
    <source>
        <dbReference type="SAM" id="MobiDB-lite"/>
    </source>
</evidence>
<dbReference type="VEuPathDB" id="CryptoDB:GNI_079620"/>
<dbReference type="Gene3D" id="2.20.70.10">
    <property type="match status" value="2"/>
</dbReference>
<dbReference type="Proteomes" id="UP000019763">
    <property type="component" value="Unassembled WGS sequence"/>
</dbReference>
<organism evidence="3 4">
    <name type="scientific">Gregarina niphandrodes</name>
    <name type="common">Septate eugregarine</name>
    <dbReference type="NCBI Taxonomy" id="110365"/>
    <lineage>
        <taxon>Eukaryota</taxon>
        <taxon>Sar</taxon>
        <taxon>Alveolata</taxon>
        <taxon>Apicomplexa</taxon>
        <taxon>Conoidasida</taxon>
        <taxon>Gregarinasina</taxon>
        <taxon>Eugregarinorida</taxon>
        <taxon>Gregarinidae</taxon>
        <taxon>Gregarina</taxon>
    </lineage>
</organism>
<dbReference type="SMART" id="SM00456">
    <property type="entry name" value="WW"/>
    <property type="match status" value="2"/>
</dbReference>
<evidence type="ECO:0000313" key="3">
    <source>
        <dbReference type="EMBL" id="EZG66546.1"/>
    </source>
</evidence>
<feature type="domain" description="WW" evidence="2">
    <location>
        <begin position="74"/>
        <end position="107"/>
    </location>
</feature>
<evidence type="ECO:0000313" key="4">
    <source>
        <dbReference type="Proteomes" id="UP000019763"/>
    </source>
</evidence>
<feature type="compositionally biased region" description="Polar residues" evidence="1">
    <location>
        <begin position="1"/>
        <end position="19"/>
    </location>
</feature>
<protein>
    <submittedName>
        <fullName evidence="3">WW domain protein</fullName>
    </submittedName>
</protein>
<dbReference type="GO" id="GO:0045292">
    <property type="term" value="P:mRNA cis splicing, via spliceosome"/>
    <property type="evidence" value="ECO:0007669"/>
    <property type="project" value="InterPro"/>
</dbReference>
<dbReference type="PROSITE" id="PS50020">
    <property type="entry name" value="WW_DOMAIN_2"/>
    <property type="match status" value="2"/>
</dbReference>
<evidence type="ECO:0000259" key="2">
    <source>
        <dbReference type="PROSITE" id="PS50020"/>
    </source>
</evidence>
<dbReference type="Pfam" id="PF00397">
    <property type="entry name" value="WW"/>
    <property type="match status" value="1"/>
</dbReference>
<dbReference type="OrthoDB" id="187617at2759"/>
<dbReference type="AlphaFoldDB" id="A0A023B6H7"/>
<sequence>MAADAGQNNPPSTPTNSRQPPTPGSASASGAASQEPEWKEYTTAEGRVFWHNSRTGRSTWDKPEDFKSDFERLLSTSSAWKEYPQGDGRSYWHNSLTRESEWEVPAEVARIKESHTALDQEDWSQVKLDGKCDARAKFREFLERKCVGHLGQWDSIGRVLQKDPKWNVFNSLMTTGERKHVFNEHVNNLVKKNKEELRMKKAKARDSLAEYLWRWKSGEIPSLGKMAADTLFQDLEDNPEWRILDVRERFETFEETASAVAATAIQKCSTQKAEAITSWLKICRKGELISDDISLQDLIAFVRRYYDGDLEDVNDLSIIQQWKSLLSAVIQDSPPAKIQKLFAYEKQTRARYLNLLQICEQEGMLNAKTETSEFLCQPVPLSALDDTIPPIGLSDSIDLKRQQILTRLKTLATQWLEEHQKFDSVASDSHPLCVDNRYLALFLQGGSSAQELFTDFVYTLWDLYEVVRDAAKTKITNNELLTEEQVLEWIATLAPKYQRPGVITPLIQYCQKRLQQADGNSEKEKGEISSSS</sequence>
<feature type="compositionally biased region" description="Low complexity" evidence="1">
    <location>
        <begin position="24"/>
        <end position="33"/>
    </location>
</feature>
<feature type="domain" description="WW" evidence="2">
    <location>
        <begin position="32"/>
        <end position="65"/>
    </location>
</feature>
<proteinExistence type="predicted"/>
<dbReference type="GeneID" id="22912903"/>
<dbReference type="SUPFAM" id="SSF81698">
    <property type="entry name" value="FF domain"/>
    <property type="match status" value="1"/>
</dbReference>
<dbReference type="InterPro" id="IPR036517">
    <property type="entry name" value="FF_domain_sf"/>
</dbReference>
<keyword evidence="4" id="KW-1185">Reference proteome</keyword>
<dbReference type="PROSITE" id="PS01159">
    <property type="entry name" value="WW_DOMAIN_1"/>
    <property type="match status" value="1"/>
</dbReference>
<dbReference type="CDD" id="cd00201">
    <property type="entry name" value="WW"/>
    <property type="match status" value="1"/>
</dbReference>
<comment type="caution">
    <text evidence="3">The sequence shown here is derived from an EMBL/GenBank/DDBJ whole genome shotgun (WGS) entry which is preliminary data.</text>
</comment>